<dbReference type="OrthoDB" id="3723362at2"/>
<reference evidence="1 2" key="1">
    <citation type="submission" date="2018-11" db="EMBL/GenBank/DDBJ databases">
        <title>Genomes From Bacteria Associated with the Canine Oral Cavity: a Test Case for Automated Genome-Based Taxonomic Assignment.</title>
        <authorList>
            <person name="Coil D.A."/>
            <person name="Jospin G."/>
            <person name="Darling A.E."/>
            <person name="Wallis C."/>
            <person name="Davis I.J."/>
            <person name="Harris S."/>
            <person name="Eisen J.A."/>
            <person name="Holcombe L.J."/>
            <person name="O'Flynn C."/>
        </authorList>
    </citation>
    <scope>NUCLEOTIDE SEQUENCE [LARGE SCALE GENOMIC DNA]</scope>
    <source>
        <strain evidence="1 2">OH2822_COT-296</strain>
    </source>
</reference>
<name>A0A3P1WWA2_9ACTN</name>
<gene>
    <name evidence="1" type="ORF">EII35_02200</name>
</gene>
<dbReference type="RefSeq" id="WP_125226830.1">
    <property type="nucleotide sequence ID" value="NZ_RQYT01000003.1"/>
</dbReference>
<dbReference type="Proteomes" id="UP000280935">
    <property type="component" value="Unassembled WGS sequence"/>
</dbReference>
<proteinExistence type="predicted"/>
<accession>A0A3P1WWA2</accession>
<dbReference type="AlphaFoldDB" id="A0A3P1WWA2"/>
<dbReference type="EMBL" id="RQYT01000003">
    <property type="protein sequence ID" value="RRD50882.1"/>
    <property type="molecule type" value="Genomic_DNA"/>
</dbReference>
<evidence type="ECO:0000313" key="1">
    <source>
        <dbReference type="EMBL" id="RRD50882.1"/>
    </source>
</evidence>
<comment type="caution">
    <text evidence="1">The sequence shown here is derived from an EMBL/GenBank/DDBJ whole genome shotgun (WGS) entry which is preliminary data.</text>
</comment>
<sequence length="233" mass="25818">MSLAWLRATLSPRARELENLAERMSTPLPVRRRVGLVAVTDGCGATTVATEMTRMLSLHRSDRLLLVTRTDPDSQRYRWTGTVKQLHGNIAQDPIGSWSESTDGHQLTHDITVTDWGSAPLTQMRAIAAHSHALCLVTPAIRHLIQSTLDVGWELEKQHPVRIAVVDVQGAVGPSISTLVHHLPLPATLLRHSPRLARRGGPARLREPDALELYRLSVGVVQDLRHSCEERHA</sequence>
<protein>
    <submittedName>
        <fullName evidence="1">Uncharacterized protein</fullName>
    </submittedName>
</protein>
<evidence type="ECO:0000313" key="2">
    <source>
        <dbReference type="Proteomes" id="UP000280935"/>
    </source>
</evidence>
<organism evidence="1 2">
    <name type="scientific">Arachnia propionica</name>
    <dbReference type="NCBI Taxonomy" id="1750"/>
    <lineage>
        <taxon>Bacteria</taxon>
        <taxon>Bacillati</taxon>
        <taxon>Actinomycetota</taxon>
        <taxon>Actinomycetes</taxon>
        <taxon>Propionibacteriales</taxon>
        <taxon>Propionibacteriaceae</taxon>
        <taxon>Arachnia</taxon>
    </lineage>
</organism>